<dbReference type="Proteomes" id="UP000011566">
    <property type="component" value="Unassembled WGS sequence"/>
</dbReference>
<reference evidence="2 3" key="1">
    <citation type="journal article" date="2014" name="PLoS Genet.">
        <title>Phylogenetically driven sequencing of extremely halophilic archaea reveals strategies for static and dynamic osmo-response.</title>
        <authorList>
            <person name="Becker E.A."/>
            <person name="Seitzer P.M."/>
            <person name="Tritt A."/>
            <person name="Larsen D."/>
            <person name="Krusor M."/>
            <person name="Yao A.I."/>
            <person name="Wu D."/>
            <person name="Madern D."/>
            <person name="Eisen J.A."/>
            <person name="Darling A.E."/>
            <person name="Facciotti M.T."/>
        </authorList>
    </citation>
    <scope>NUCLEOTIDE SEQUENCE [LARGE SCALE GENOMIC DNA]</scope>
    <source>
        <strain evidence="2 3">100A6</strain>
    </source>
</reference>
<accession>M0M2E6</accession>
<dbReference type="InterPro" id="IPR006674">
    <property type="entry name" value="HD_domain"/>
</dbReference>
<dbReference type="EMBL" id="AOMB01000017">
    <property type="protein sequence ID" value="EMA39548.1"/>
    <property type="molecule type" value="Genomic_DNA"/>
</dbReference>
<comment type="caution">
    <text evidence="2">The sequence shown here is derived from an EMBL/GenBank/DDBJ whole genome shotgun (WGS) entry which is preliminary data.</text>
</comment>
<dbReference type="GO" id="GO:0016787">
    <property type="term" value="F:hydrolase activity"/>
    <property type="evidence" value="ECO:0007669"/>
    <property type="project" value="UniProtKB-KW"/>
</dbReference>
<dbReference type="InterPro" id="IPR003607">
    <property type="entry name" value="HD/PDEase_dom"/>
</dbReference>
<dbReference type="CDD" id="cd00077">
    <property type="entry name" value="HDc"/>
    <property type="match status" value="1"/>
</dbReference>
<keyword evidence="3" id="KW-1185">Reference proteome</keyword>
<name>M0M2E6_9EURY</name>
<dbReference type="AlphaFoldDB" id="M0M2E6"/>
<dbReference type="PATRIC" id="fig|1132509.6.peg.1416"/>
<protein>
    <submittedName>
        <fullName evidence="2">Metal dependent phosphohydrolase</fullName>
    </submittedName>
</protein>
<dbReference type="Gene3D" id="1.10.3210.50">
    <property type="match status" value="1"/>
</dbReference>
<dbReference type="PROSITE" id="PS51831">
    <property type="entry name" value="HD"/>
    <property type="match status" value="1"/>
</dbReference>
<dbReference type="Pfam" id="PF01966">
    <property type="entry name" value="HD"/>
    <property type="match status" value="1"/>
</dbReference>
<dbReference type="eggNOG" id="arCOG01860">
    <property type="taxonomic scope" value="Archaea"/>
</dbReference>
<organism evidence="2 3">
    <name type="scientific">Halococcus hamelinensis 100A6</name>
    <dbReference type="NCBI Taxonomy" id="1132509"/>
    <lineage>
        <taxon>Archaea</taxon>
        <taxon>Methanobacteriati</taxon>
        <taxon>Methanobacteriota</taxon>
        <taxon>Stenosarchaea group</taxon>
        <taxon>Halobacteria</taxon>
        <taxon>Halobacteriales</taxon>
        <taxon>Halococcaceae</taxon>
        <taxon>Halococcus</taxon>
    </lineage>
</organism>
<dbReference type="SUPFAM" id="SSF109604">
    <property type="entry name" value="HD-domain/PDEase-like"/>
    <property type="match status" value="1"/>
</dbReference>
<sequence>MPAEDRFVTNLDTFSGDESDEKYEERALFRAIADEMVAWYDGDSSGHDLDHAWRVFRLGTRLADSEGADVEVVGAAALTHDIHRTVSTDDEYVHPEETLPDVRAVLDATEFPTGKVPAVCHCVAVHDEYEYRGIERPAETIEAEILRDADNLDAIGAVGVARNFAYGGVHGTPLWDPDGGYSGIEHYYDKLQHLPDEMNTEAARALAEERHAFTEDFVERFEEEWYGER</sequence>
<gene>
    <name evidence="2" type="ORF">C447_06206</name>
</gene>
<dbReference type="PANTHER" id="PTHR33594">
    <property type="entry name" value="SUPERFAMILY HYDROLASE, PUTATIVE (AFU_ORTHOLOGUE AFUA_1G03035)-RELATED"/>
    <property type="match status" value="1"/>
</dbReference>
<evidence type="ECO:0000313" key="2">
    <source>
        <dbReference type="EMBL" id="EMA39548.1"/>
    </source>
</evidence>
<keyword evidence="2" id="KW-0378">Hydrolase</keyword>
<dbReference type="OrthoDB" id="17914at2157"/>
<evidence type="ECO:0000259" key="1">
    <source>
        <dbReference type="PROSITE" id="PS51831"/>
    </source>
</evidence>
<dbReference type="PANTHER" id="PTHR33594:SF1">
    <property type="entry name" value="HD_PDEASE DOMAIN-CONTAINING PROTEIN"/>
    <property type="match status" value="1"/>
</dbReference>
<evidence type="ECO:0000313" key="3">
    <source>
        <dbReference type="Proteomes" id="UP000011566"/>
    </source>
</evidence>
<dbReference type="SMART" id="SM00471">
    <property type="entry name" value="HDc"/>
    <property type="match status" value="1"/>
</dbReference>
<proteinExistence type="predicted"/>
<feature type="domain" description="HD" evidence="1">
    <location>
        <begin position="48"/>
        <end position="155"/>
    </location>
</feature>